<accession>A0A090D1E9</accession>
<organism evidence="1 2">
    <name type="scientific">Candidatus Criblamydia sequanensis CRIB-18</name>
    <dbReference type="NCBI Taxonomy" id="1437425"/>
    <lineage>
        <taxon>Bacteria</taxon>
        <taxon>Pseudomonadati</taxon>
        <taxon>Chlamydiota</taxon>
        <taxon>Chlamydiia</taxon>
        <taxon>Parachlamydiales</taxon>
        <taxon>Candidatus Criblamydiaceae</taxon>
        <taxon>Candidatus Criblamydia</taxon>
    </lineage>
</organism>
<dbReference type="AlphaFoldDB" id="A0A090D1E9"/>
<gene>
    <name evidence="1" type="ORF">CSEC_0923</name>
</gene>
<evidence type="ECO:0000313" key="2">
    <source>
        <dbReference type="Proteomes" id="UP000031552"/>
    </source>
</evidence>
<sequence>MDREIGKVLKLQKGHRKVRHEVTRVLVKCQAHSNKKNTVVYKDIREQVKKQVQTHLNILCNDIFGYTVNHSKQEPDYNQSLQNYRAWTS</sequence>
<comment type="caution">
    <text evidence="1">The sequence shown here is derived from an EMBL/GenBank/DDBJ whole genome shotgun (WGS) entry which is preliminary data.</text>
</comment>
<name>A0A090D1E9_9BACT</name>
<proteinExistence type="predicted"/>
<reference evidence="1" key="2">
    <citation type="submission" date="2014-09" db="EMBL/GenBank/DDBJ databases">
        <title>Criblamydia sequanensis harbors a mega-plasmid encoding arsenite resistance.</title>
        <authorList>
            <person name="Bertelli C."/>
            <person name="Goesmann A."/>
            <person name="Greub G."/>
        </authorList>
    </citation>
    <scope>NUCLEOTIDE SEQUENCE [LARGE SCALE GENOMIC DNA]</scope>
    <source>
        <strain evidence="1">CRIB-18</strain>
    </source>
</reference>
<dbReference type="Proteomes" id="UP000031552">
    <property type="component" value="Unassembled WGS sequence"/>
</dbReference>
<keyword evidence="2" id="KW-1185">Reference proteome</keyword>
<dbReference type="EMBL" id="CCEJ010000003">
    <property type="protein sequence ID" value="CDR33750.1"/>
    <property type="molecule type" value="Genomic_DNA"/>
</dbReference>
<reference evidence="1" key="1">
    <citation type="submission" date="2013-12" db="EMBL/GenBank/DDBJ databases">
        <authorList>
            <person name="Linke B."/>
        </authorList>
    </citation>
    <scope>NUCLEOTIDE SEQUENCE [LARGE SCALE GENOMIC DNA]</scope>
    <source>
        <strain evidence="1">CRIB-18</strain>
    </source>
</reference>
<protein>
    <submittedName>
        <fullName evidence="1">Uncharacterized protein</fullName>
    </submittedName>
</protein>
<dbReference type="RefSeq" id="WP_041017179.1">
    <property type="nucleotide sequence ID" value="NZ_CCEJ010000003.1"/>
</dbReference>
<evidence type="ECO:0000313" key="1">
    <source>
        <dbReference type="EMBL" id="CDR33750.1"/>
    </source>
</evidence>